<protein>
    <submittedName>
        <fullName evidence="1">Uncharacterized protein</fullName>
    </submittedName>
</protein>
<evidence type="ECO:0000313" key="2">
    <source>
        <dbReference type="Proteomes" id="UP001358586"/>
    </source>
</evidence>
<keyword evidence="2" id="KW-1185">Reference proteome</keyword>
<dbReference type="EMBL" id="JARKNE010000011">
    <property type="protein sequence ID" value="KAK5786501.1"/>
    <property type="molecule type" value="Genomic_DNA"/>
</dbReference>
<gene>
    <name evidence="1" type="ORF">PVK06_041138</name>
</gene>
<sequence>MHQLGAYELELELELELEVKLEPEPGLFPELEHRLGAYEPELKLEVERSHTHSRDSFYHPELQVNDYFPDLSRHGYHSGFNIFSPVPPQYNTPLDSYPPHYSTSLGSYPSQYSTPPSSNSSMAFRAYDFSSMFCTPSPATEENIDCREHSQHKLRPRRNIPLGPHHQTINFRGVFCNLNSTTFDENSFSQTGNMRLRVYTSSINCSTLSETLAYAATICTHR</sequence>
<reference evidence="1 2" key="1">
    <citation type="submission" date="2023-03" db="EMBL/GenBank/DDBJ databases">
        <title>WGS of Gossypium arboreum.</title>
        <authorList>
            <person name="Yu D."/>
        </authorList>
    </citation>
    <scope>NUCLEOTIDE SEQUENCE [LARGE SCALE GENOMIC DNA]</scope>
    <source>
        <tissue evidence="1">Leaf</tissue>
    </source>
</reference>
<organism evidence="1 2">
    <name type="scientific">Gossypium arboreum</name>
    <name type="common">Tree cotton</name>
    <name type="synonym">Gossypium nanking</name>
    <dbReference type="NCBI Taxonomy" id="29729"/>
    <lineage>
        <taxon>Eukaryota</taxon>
        <taxon>Viridiplantae</taxon>
        <taxon>Streptophyta</taxon>
        <taxon>Embryophyta</taxon>
        <taxon>Tracheophyta</taxon>
        <taxon>Spermatophyta</taxon>
        <taxon>Magnoliopsida</taxon>
        <taxon>eudicotyledons</taxon>
        <taxon>Gunneridae</taxon>
        <taxon>Pentapetalae</taxon>
        <taxon>rosids</taxon>
        <taxon>malvids</taxon>
        <taxon>Malvales</taxon>
        <taxon>Malvaceae</taxon>
        <taxon>Malvoideae</taxon>
        <taxon>Gossypium</taxon>
    </lineage>
</organism>
<evidence type="ECO:0000313" key="1">
    <source>
        <dbReference type="EMBL" id="KAK5786501.1"/>
    </source>
</evidence>
<accession>A0ABR0N7Q2</accession>
<dbReference type="Proteomes" id="UP001358586">
    <property type="component" value="Chromosome 11"/>
</dbReference>
<proteinExistence type="predicted"/>
<name>A0ABR0N7Q2_GOSAR</name>
<comment type="caution">
    <text evidence="1">The sequence shown here is derived from an EMBL/GenBank/DDBJ whole genome shotgun (WGS) entry which is preliminary data.</text>
</comment>